<feature type="region of interest" description="Disordered" evidence="1">
    <location>
        <begin position="438"/>
        <end position="464"/>
    </location>
</feature>
<organism evidence="2 3">
    <name type="scientific">Amanita muscaria (strain Koide BX008)</name>
    <dbReference type="NCBI Taxonomy" id="946122"/>
    <lineage>
        <taxon>Eukaryota</taxon>
        <taxon>Fungi</taxon>
        <taxon>Dikarya</taxon>
        <taxon>Basidiomycota</taxon>
        <taxon>Agaricomycotina</taxon>
        <taxon>Agaricomycetes</taxon>
        <taxon>Agaricomycetidae</taxon>
        <taxon>Agaricales</taxon>
        <taxon>Pluteineae</taxon>
        <taxon>Amanitaceae</taxon>
        <taxon>Amanita</taxon>
    </lineage>
</organism>
<name>A0A0C2X5V1_AMAMK</name>
<feature type="compositionally biased region" description="Polar residues" evidence="1">
    <location>
        <begin position="205"/>
        <end position="223"/>
    </location>
</feature>
<dbReference type="Proteomes" id="UP000054549">
    <property type="component" value="Unassembled WGS sequence"/>
</dbReference>
<feature type="compositionally biased region" description="Polar residues" evidence="1">
    <location>
        <begin position="180"/>
        <end position="196"/>
    </location>
</feature>
<dbReference type="InParanoid" id="A0A0C2X5V1"/>
<sequence>MCRKSSCLACKENGDVNDGDTDPGTDTDNDTDVEDENKENVNTGCSVPRVQSPIACLPDRTAEPQPKTPISTCRPSAYRATVEEAIDDEERILISARTQASTTEGIFATPRKPANHGEHVFPGVQSWHEPRPTESVFGSPSKSTSETIQLSADTGASLSSAEINARRSWQEQQQTQLPQPRSSFPSAGGSCTSQEQRPAGPSLDAFSSTNAQRQQTSESHQSYFTDRAQPTNIQQPCFSFPASQASYLLFPSGNDTQPTAASQPMSQSVFPLPNAQPSMPQAFFNSVPEISQQPQLFAQNTPSGFQQQAAFNWTFQQPATQSMPSFQNSQTTSSHQPNAFQAQSSNSTGFPTLEATFAFFSIPPTASRPIIRRLPVLAPDDPPNRPILFGPHGIQAFLKERPIPVEEDAPLPLEPLDNFNCDAWNEKIRRRCEAFQARQRKSGPLGKLPPSPKKNYVGKPPRGSEEDLIRRLVGIAEEI</sequence>
<protein>
    <submittedName>
        <fullName evidence="2">Uncharacterized protein</fullName>
    </submittedName>
</protein>
<feature type="compositionally biased region" description="Polar residues" evidence="1">
    <location>
        <begin position="136"/>
        <end position="162"/>
    </location>
</feature>
<feature type="compositionally biased region" description="Acidic residues" evidence="1">
    <location>
        <begin position="15"/>
        <end position="37"/>
    </location>
</feature>
<feature type="region of interest" description="Disordered" evidence="1">
    <location>
        <begin position="123"/>
        <end position="223"/>
    </location>
</feature>
<feature type="compositionally biased region" description="Low complexity" evidence="1">
    <location>
        <begin position="170"/>
        <end position="179"/>
    </location>
</feature>
<dbReference type="HOGENOM" id="CLU_569809_0_0_1"/>
<keyword evidence="3" id="KW-1185">Reference proteome</keyword>
<feature type="region of interest" description="Disordered" evidence="1">
    <location>
        <begin position="321"/>
        <end position="345"/>
    </location>
</feature>
<gene>
    <name evidence="2" type="ORF">M378DRAFT_635382</name>
</gene>
<dbReference type="EMBL" id="KN818252">
    <property type="protein sequence ID" value="KIL64093.1"/>
    <property type="molecule type" value="Genomic_DNA"/>
</dbReference>
<evidence type="ECO:0000313" key="3">
    <source>
        <dbReference type="Proteomes" id="UP000054549"/>
    </source>
</evidence>
<accession>A0A0C2X5V1</accession>
<feature type="region of interest" description="Disordered" evidence="1">
    <location>
        <begin position="11"/>
        <end position="49"/>
    </location>
</feature>
<dbReference type="AlphaFoldDB" id="A0A0C2X5V1"/>
<reference evidence="2 3" key="1">
    <citation type="submission" date="2014-04" db="EMBL/GenBank/DDBJ databases">
        <title>Evolutionary Origins and Diversification of the Mycorrhizal Mutualists.</title>
        <authorList>
            <consortium name="DOE Joint Genome Institute"/>
            <consortium name="Mycorrhizal Genomics Consortium"/>
            <person name="Kohler A."/>
            <person name="Kuo A."/>
            <person name="Nagy L.G."/>
            <person name="Floudas D."/>
            <person name="Copeland A."/>
            <person name="Barry K.W."/>
            <person name="Cichocki N."/>
            <person name="Veneault-Fourrey C."/>
            <person name="LaButti K."/>
            <person name="Lindquist E.A."/>
            <person name="Lipzen A."/>
            <person name="Lundell T."/>
            <person name="Morin E."/>
            <person name="Murat C."/>
            <person name="Riley R."/>
            <person name="Ohm R."/>
            <person name="Sun H."/>
            <person name="Tunlid A."/>
            <person name="Henrissat B."/>
            <person name="Grigoriev I.V."/>
            <person name="Hibbett D.S."/>
            <person name="Martin F."/>
        </authorList>
    </citation>
    <scope>NUCLEOTIDE SEQUENCE [LARGE SCALE GENOMIC DNA]</scope>
    <source>
        <strain evidence="2 3">Koide BX008</strain>
    </source>
</reference>
<dbReference type="OrthoDB" id="3071020at2759"/>
<proteinExistence type="predicted"/>
<evidence type="ECO:0000256" key="1">
    <source>
        <dbReference type="SAM" id="MobiDB-lite"/>
    </source>
</evidence>
<evidence type="ECO:0000313" key="2">
    <source>
        <dbReference type="EMBL" id="KIL64093.1"/>
    </source>
</evidence>